<dbReference type="PANTHER" id="PTHR33371">
    <property type="entry name" value="INTERMEMBRANE PHOSPHOLIPID TRANSPORT SYSTEM BINDING PROTEIN MLAD-RELATED"/>
    <property type="match status" value="1"/>
</dbReference>
<evidence type="ECO:0000313" key="5">
    <source>
        <dbReference type="Proteomes" id="UP000279994"/>
    </source>
</evidence>
<evidence type="ECO:0000313" key="4">
    <source>
        <dbReference type="EMBL" id="RNM16127.1"/>
    </source>
</evidence>
<dbReference type="Pfam" id="PF02470">
    <property type="entry name" value="MlaD"/>
    <property type="match status" value="1"/>
</dbReference>
<dbReference type="NCBIfam" id="TIGR00996">
    <property type="entry name" value="Mtu_fam_mce"/>
    <property type="match status" value="1"/>
</dbReference>
<gene>
    <name evidence="4" type="ORF">EFL26_08270</name>
</gene>
<comment type="caution">
    <text evidence="4">The sequence shown here is derived from an EMBL/GenBank/DDBJ whole genome shotgun (WGS) entry which is preliminary data.</text>
</comment>
<feature type="compositionally biased region" description="Low complexity" evidence="1">
    <location>
        <begin position="414"/>
        <end position="427"/>
    </location>
</feature>
<dbReference type="InterPro" id="IPR052336">
    <property type="entry name" value="MlaD_Phospholipid_Transporter"/>
</dbReference>
<organism evidence="4 5">
    <name type="scientific">Nocardioides pocheonensis</name>
    <dbReference type="NCBI Taxonomy" id="661485"/>
    <lineage>
        <taxon>Bacteria</taxon>
        <taxon>Bacillati</taxon>
        <taxon>Actinomycetota</taxon>
        <taxon>Actinomycetes</taxon>
        <taxon>Propionibacteriales</taxon>
        <taxon>Nocardioidaceae</taxon>
        <taxon>Nocardioides</taxon>
    </lineage>
</organism>
<protein>
    <submittedName>
        <fullName evidence="4">MCE family protein</fullName>
    </submittedName>
</protein>
<evidence type="ECO:0000259" key="3">
    <source>
        <dbReference type="Pfam" id="PF11887"/>
    </source>
</evidence>
<evidence type="ECO:0000259" key="2">
    <source>
        <dbReference type="Pfam" id="PF02470"/>
    </source>
</evidence>
<feature type="region of interest" description="Disordered" evidence="1">
    <location>
        <begin position="411"/>
        <end position="434"/>
    </location>
</feature>
<evidence type="ECO:0000256" key="1">
    <source>
        <dbReference type="SAM" id="MobiDB-lite"/>
    </source>
</evidence>
<dbReference type="EMBL" id="RJSF01000019">
    <property type="protein sequence ID" value="RNM16127.1"/>
    <property type="molecule type" value="Genomic_DNA"/>
</dbReference>
<dbReference type="PANTHER" id="PTHR33371:SF15">
    <property type="entry name" value="LIPOPROTEIN LPRN"/>
    <property type="match status" value="1"/>
</dbReference>
<accession>A0A3N0GUJ1</accession>
<feature type="domain" description="Mce/MlaD" evidence="2">
    <location>
        <begin position="47"/>
        <end position="119"/>
    </location>
</feature>
<dbReference type="RefSeq" id="WP_123222380.1">
    <property type="nucleotide sequence ID" value="NZ_RJSF01000019.1"/>
</dbReference>
<dbReference type="AlphaFoldDB" id="A0A3N0GUJ1"/>
<name>A0A3N0GUJ1_9ACTN</name>
<dbReference type="GO" id="GO:0005576">
    <property type="term" value="C:extracellular region"/>
    <property type="evidence" value="ECO:0007669"/>
    <property type="project" value="TreeGrafter"/>
</dbReference>
<feature type="domain" description="Mammalian cell entry C-terminal" evidence="3">
    <location>
        <begin position="129"/>
        <end position="287"/>
    </location>
</feature>
<dbReference type="Pfam" id="PF11887">
    <property type="entry name" value="Mce4_CUP1"/>
    <property type="match status" value="1"/>
</dbReference>
<proteinExistence type="predicted"/>
<dbReference type="OrthoDB" id="9774928at2"/>
<dbReference type="InterPro" id="IPR005693">
    <property type="entry name" value="Mce"/>
</dbReference>
<dbReference type="InterPro" id="IPR003399">
    <property type="entry name" value="Mce/MlaD"/>
</dbReference>
<dbReference type="PROSITE" id="PS51257">
    <property type="entry name" value="PROKAR_LIPOPROTEIN"/>
    <property type="match status" value="1"/>
</dbReference>
<keyword evidence="5" id="KW-1185">Reference proteome</keyword>
<dbReference type="Proteomes" id="UP000279994">
    <property type="component" value="Unassembled WGS sequence"/>
</dbReference>
<dbReference type="InterPro" id="IPR024516">
    <property type="entry name" value="Mce_C"/>
</dbReference>
<sequence length="434" mass="45416">MSALLRRRPVGLFLVVALAFVLSSCRFDGAYDLPLPGGKAVKSGDAITVTAEFTDALNVVPRTAVMVDDVPVGQVSQVDRVGWHAKITMQIRKDLVLPANTAAEIRQTSLLGEKYVALVDPVGTPPTGRLANGADIPLSATSRNPEVEEVLGALSFVLSGGGIGQLHTISTELNKMMNGRTDEMRNVLDRINTLVSTLDGQKDDIITAMSAIDRLSATLNKESRSVGAAIDAIGPAVKVLNQQHRALVTMLSELDKLGQVGTRVIRGSRENLVATLRHLEPTLRELSDAGMSLPRGLGLLASFPFPKEAANLAMGDYANALFFMKFDLNKLFGSGSFGNSSNIPNPVEICMATPFAPVCQTLNDTLIKQLCSLMPSNPLCPNSGNGGTIPGLPGTLGGNLNNLLGGLLGGGTTTGSSTQRSSSSGMVGLLGGGS</sequence>
<reference evidence="4 5" key="1">
    <citation type="submission" date="2018-11" db="EMBL/GenBank/DDBJ databases">
        <authorList>
            <person name="Li F."/>
        </authorList>
    </citation>
    <scope>NUCLEOTIDE SEQUENCE [LARGE SCALE GENOMIC DNA]</scope>
    <source>
        <strain evidence="4 5">Gsoil 818</strain>
    </source>
</reference>